<dbReference type="SUPFAM" id="SSF52540">
    <property type="entry name" value="P-loop containing nucleoside triphosphate hydrolases"/>
    <property type="match status" value="1"/>
</dbReference>
<keyword evidence="4" id="KW-0547">Nucleotide-binding</keyword>
<evidence type="ECO:0000256" key="1">
    <source>
        <dbReference type="ARBA" id="ARBA00004141"/>
    </source>
</evidence>
<proteinExistence type="predicted"/>
<evidence type="ECO:0000256" key="7">
    <source>
        <dbReference type="ARBA" id="ARBA00023136"/>
    </source>
</evidence>
<dbReference type="InterPro" id="IPR003593">
    <property type="entry name" value="AAA+_ATPase"/>
</dbReference>
<comment type="subcellular location">
    <subcellularLocation>
        <location evidence="1">Membrane</location>
        <topology evidence="1">Multi-pass membrane protein</topology>
    </subcellularLocation>
</comment>
<dbReference type="Proteomes" id="UP000038009">
    <property type="component" value="Unassembled WGS sequence"/>
</dbReference>
<dbReference type="InterPro" id="IPR003439">
    <property type="entry name" value="ABC_transporter-like_ATP-bd"/>
</dbReference>
<protein>
    <submittedName>
        <fullName evidence="11">Putative ATP-binding cassette protein</fullName>
    </submittedName>
</protein>
<dbReference type="SMART" id="SM00382">
    <property type="entry name" value="AAA"/>
    <property type="match status" value="1"/>
</dbReference>
<dbReference type="Gene3D" id="3.40.50.300">
    <property type="entry name" value="P-loop containing nucleotide triphosphate hydrolases"/>
    <property type="match status" value="1"/>
</dbReference>
<evidence type="ECO:0000256" key="4">
    <source>
        <dbReference type="ARBA" id="ARBA00022741"/>
    </source>
</evidence>
<dbReference type="Pfam" id="PF00005">
    <property type="entry name" value="ABC_tran"/>
    <property type="match status" value="1"/>
</dbReference>
<feature type="transmembrane region" description="Helical" evidence="9">
    <location>
        <begin position="563"/>
        <end position="583"/>
    </location>
</feature>
<name>A0A0N1HZC7_LEPSE</name>
<feature type="transmembrane region" description="Helical" evidence="9">
    <location>
        <begin position="453"/>
        <end position="474"/>
    </location>
</feature>
<evidence type="ECO:0000256" key="5">
    <source>
        <dbReference type="ARBA" id="ARBA00022840"/>
    </source>
</evidence>
<gene>
    <name evidence="11" type="ORF">ABL78_2350</name>
</gene>
<keyword evidence="5 11" id="KW-0067">ATP-binding</keyword>
<dbReference type="Pfam" id="PF01061">
    <property type="entry name" value="ABC2_membrane"/>
    <property type="match status" value="1"/>
</dbReference>
<keyword evidence="12" id="KW-1185">Reference proteome</keyword>
<keyword evidence="7 9" id="KW-0472">Membrane</keyword>
<evidence type="ECO:0000256" key="9">
    <source>
        <dbReference type="SAM" id="Phobius"/>
    </source>
</evidence>
<dbReference type="GO" id="GO:0016020">
    <property type="term" value="C:membrane"/>
    <property type="evidence" value="ECO:0007669"/>
    <property type="project" value="UniProtKB-SubCell"/>
</dbReference>
<dbReference type="PANTHER" id="PTHR48041">
    <property type="entry name" value="ABC TRANSPORTER G FAMILY MEMBER 28"/>
    <property type="match status" value="1"/>
</dbReference>
<dbReference type="VEuPathDB" id="TriTrypDB:Lsey_0047_0190"/>
<feature type="compositionally biased region" description="Polar residues" evidence="8">
    <location>
        <begin position="22"/>
        <end position="32"/>
    </location>
</feature>
<dbReference type="OMA" id="WIDVCIM"/>
<dbReference type="PROSITE" id="PS50893">
    <property type="entry name" value="ABC_TRANSPORTER_2"/>
    <property type="match status" value="1"/>
</dbReference>
<comment type="caution">
    <text evidence="11">The sequence shown here is derived from an EMBL/GenBank/DDBJ whole genome shotgun (WGS) entry which is preliminary data.</text>
</comment>
<dbReference type="InterPro" id="IPR050352">
    <property type="entry name" value="ABCG_transporters"/>
</dbReference>
<dbReference type="InterPro" id="IPR013525">
    <property type="entry name" value="ABC2_TM"/>
</dbReference>
<feature type="transmembrane region" description="Helical" evidence="9">
    <location>
        <begin position="527"/>
        <end position="551"/>
    </location>
</feature>
<feature type="domain" description="ABC transporter" evidence="10">
    <location>
        <begin position="36"/>
        <end position="284"/>
    </location>
</feature>
<dbReference type="GO" id="GO:0005524">
    <property type="term" value="F:ATP binding"/>
    <property type="evidence" value="ECO:0007669"/>
    <property type="project" value="UniProtKB-KW"/>
</dbReference>
<dbReference type="GO" id="GO:0140359">
    <property type="term" value="F:ABC-type transporter activity"/>
    <property type="evidence" value="ECO:0007669"/>
    <property type="project" value="InterPro"/>
</dbReference>
<accession>A0A0N1HZC7</accession>
<keyword evidence="2" id="KW-0813">Transport</keyword>
<dbReference type="GO" id="GO:0016887">
    <property type="term" value="F:ATP hydrolysis activity"/>
    <property type="evidence" value="ECO:0007669"/>
    <property type="project" value="InterPro"/>
</dbReference>
<evidence type="ECO:0000313" key="11">
    <source>
        <dbReference type="EMBL" id="KPI88538.1"/>
    </source>
</evidence>
<feature type="region of interest" description="Disordered" evidence="8">
    <location>
        <begin position="302"/>
        <end position="333"/>
    </location>
</feature>
<dbReference type="CDD" id="cd03213">
    <property type="entry name" value="ABCG_EPDR"/>
    <property type="match status" value="1"/>
</dbReference>
<evidence type="ECO:0000313" key="12">
    <source>
        <dbReference type="Proteomes" id="UP000038009"/>
    </source>
</evidence>
<dbReference type="AlphaFoldDB" id="A0A0N1HZC7"/>
<evidence type="ECO:0000256" key="8">
    <source>
        <dbReference type="SAM" id="MobiDB-lite"/>
    </source>
</evidence>
<dbReference type="OrthoDB" id="184675at2759"/>
<organism evidence="11 12">
    <name type="scientific">Leptomonas seymouri</name>
    <dbReference type="NCBI Taxonomy" id="5684"/>
    <lineage>
        <taxon>Eukaryota</taxon>
        <taxon>Discoba</taxon>
        <taxon>Euglenozoa</taxon>
        <taxon>Kinetoplastea</taxon>
        <taxon>Metakinetoplastina</taxon>
        <taxon>Trypanosomatida</taxon>
        <taxon>Trypanosomatidae</taxon>
        <taxon>Leishmaniinae</taxon>
        <taxon>Leptomonas</taxon>
    </lineage>
</organism>
<reference evidence="11 12" key="1">
    <citation type="journal article" date="2015" name="PLoS Pathog.">
        <title>Leptomonas seymouri: Adaptations to the Dixenous Life Cycle Analyzed by Genome Sequencing, Transcriptome Profiling and Co-infection with Leishmania donovani.</title>
        <authorList>
            <person name="Kraeva N."/>
            <person name="Butenko A."/>
            <person name="Hlavacova J."/>
            <person name="Kostygov A."/>
            <person name="Myskova J."/>
            <person name="Grybchuk D."/>
            <person name="Lestinova T."/>
            <person name="Votypka J."/>
            <person name="Volf P."/>
            <person name="Opperdoes F."/>
            <person name="Flegontov P."/>
            <person name="Lukes J."/>
            <person name="Yurchenko V."/>
        </authorList>
    </citation>
    <scope>NUCLEOTIDE SEQUENCE [LARGE SCALE GENOMIC DNA]</scope>
    <source>
        <strain evidence="11 12">ATCC 30220</strain>
    </source>
</reference>
<feature type="region of interest" description="Disordered" evidence="8">
    <location>
        <begin position="1"/>
        <end position="32"/>
    </location>
</feature>
<dbReference type="PANTHER" id="PTHR48041:SF139">
    <property type="entry name" value="PROTEIN SCARLET"/>
    <property type="match status" value="1"/>
</dbReference>
<feature type="transmembrane region" description="Helical" evidence="9">
    <location>
        <begin position="649"/>
        <end position="671"/>
    </location>
</feature>
<sequence>MRSPAPPSDRAETGLLSHSFAPDTSSPLSSHRTTTLTWEGVSYAVGSAEAANERTLLRHISGYVQSGEMLAILGPSGAGKTTLLDILAQRKTSEMGRQTGDVCLNGLPIDPIKFRRENGYVQQDDLAHSYVTVEEAVRFSATLRTPPTVSSAELDQRVTRVLKRLGIYNIRHRCMGSALVRGISGGERKRCAVAAEMVTSPPILFLDEPTTGLDTFTAMHLLLMLRSLSRTGVAVIFSIHQPRSRIYEVFDRVLLLNSVGETAYFGPAAQALPFFAEIGLPCAYPSNPADYLLDAVSTMPADEEEWPQGDSEVEGSDCHSSRFSPSGSPSEKELLTSFVNPNPTQGRDIAAAFASLRLSGVLQQIRELNYQSRVVPQPAASTFATVDGEKADIYFRSWGTQVRCIALRYLRNRRRDPVATYVSISSAIIFAFLTGTIYYQVGTTQDSIRSRMGVLFFIMMISTFSSLGSLEMFLTDRAIYAREHRNGMYSTSAYYVGKVIQDVPIGIVVNAAFVVIVYFLVGLQLSLIKFLVFYGICSLVMLNGYALCLLMSNVSTNYATANIITSLLLVLYLLPTGGMLVSLNSIPLMWRWIKYVSFVRYAFSTLVASEFDGLTLVCDANSTDSSALTPCITSGTVYAESQGMYKKDIASHTFFVVCSMLVYLFLGYFALRRWRSAEGK</sequence>
<evidence type="ECO:0000256" key="3">
    <source>
        <dbReference type="ARBA" id="ARBA00022692"/>
    </source>
</evidence>
<keyword evidence="6 9" id="KW-1133">Transmembrane helix</keyword>
<dbReference type="EMBL" id="LJSK01000047">
    <property type="protein sequence ID" value="KPI88538.1"/>
    <property type="molecule type" value="Genomic_DNA"/>
</dbReference>
<evidence type="ECO:0000256" key="2">
    <source>
        <dbReference type="ARBA" id="ARBA00022448"/>
    </source>
</evidence>
<feature type="transmembrane region" description="Helical" evidence="9">
    <location>
        <begin position="495"/>
        <end position="521"/>
    </location>
</feature>
<keyword evidence="3 9" id="KW-0812">Transmembrane</keyword>
<feature type="transmembrane region" description="Helical" evidence="9">
    <location>
        <begin position="418"/>
        <end position="441"/>
    </location>
</feature>
<dbReference type="Pfam" id="PF19055">
    <property type="entry name" value="ABC2_membrane_7"/>
    <property type="match status" value="1"/>
</dbReference>
<dbReference type="InterPro" id="IPR043926">
    <property type="entry name" value="ABCG_dom"/>
</dbReference>
<feature type="compositionally biased region" description="Acidic residues" evidence="8">
    <location>
        <begin position="302"/>
        <end position="315"/>
    </location>
</feature>
<evidence type="ECO:0000259" key="10">
    <source>
        <dbReference type="PROSITE" id="PS50893"/>
    </source>
</evidence>
<evidence type="ECO:0000256" key="6">
    <source>
        <dbReference type="ARBA" id="ARBA00022989"/>
    </source>
</evidence>
<dbReference type="InterPro" id="IPR027417">
    <property type="entry name" value="P-loop_NTPase"/>
</dbReference>